<dbReference type="Proteomes" id="UP000662904">
    <property type="component" value="Chromosome"/>
</dbReference>
<dbReference type="Gene3D" id="3.30.70.1150">
    <property type="entry name" value="ACT-like. Chain A, domain 2"/>
    <property type="match status" value="1"/>
</dbReference>
<evidence type="ECO:0000313" key="1">
    <source>
        <dbReference type="EMBL" id="QSQ09247.1"/>
    </source>
</evidence>
<dbReference type="EMBL" id="CP059066">
    <property type="protein sequence ID" value="QSQ09247.1"/>
    <property type="molecule type" value="Genomic_DNA"/>
</dbReference>
<dbReference type="InterPro" id="IPR027271">
    <property type="entry name" value="Acetolactate_synth/TF_NikR_C"/>
</dbReference>
<sequence>MDHITIVGIRLDHRARSAPRVQEILTKHGSTIISRLGIPDPSKEDGLITLYMKAAADEVQELSRELSSIEGVTINTMKL</sequence>
<dbReference type="KEGG" id="kme:H0A61_01608"/>
<evidence type="ECO:0000313" key="2">
    <source>
        <dbReference type="Proteomes" id="UP000662904"/>
    </source>
</evidence>
<reference evidence="1" key="1">
    <citation type="submission" date="2020-07" db="EMBL/GenBank/DDBJ databases">
        <title>Koleobacter methoxysyntrophicus gen. nov., sp. nov., a novel anaerobic bacterium isolated from deep subsurface oil field and proposal of Koleobacterales ord. nov. in the phylum Firmicutes.</title>
        <authorList>
            <person name="Sakamoto S."/>
            <person name="Tamaki H."/>
        </authorList>
    </citation>
    <scope>NUCLEOTIDE SEQUENCE</scope>
    <source>
        <strain evidence="1">NRmbB1</strain>
    </source>
</reference>
<dbReference type="RefSeq" id="WP_206706607.1">
    <property type="nucleotide sequence ID" value="NZ_CP059066.1"/>
</dbReference>
<organism evidence="1 2">
    <name type="scientific">Koleobacter methoxysyntrophicus</name>
    <dbReference type="NCBI Taxonomy" id="2751313"/>
    <lineage>
        <taxon>Bacteria</taxon>
        <taxon>Bacillati</taxon>
        <taxon>Bacillota</taxon>
        <taxon>Clostridia</taxon>
        <taxon>Koleobacterales</taxon>
        <taxon>Koleobacteraceae</taxon>
        <taxon>Koleobacter</taxon>
    </lineage>
</organism>
<accession>A0A8A0RPB1</accession>
<dbReference type="Pfam" id="PF21699">
    <property type="entry name" value="TM1266-like"/>
    <property type="match status" value="1"/>
</dbReference>
<dbReference type="InterPro" id="IPR023860">
    <property type="entry name" value="FeFe-hyd_TM1266"/>
</dbReference>
<keyword evidence="2" id="KW-1185">Reference proteome</keyword>
<proteinExistence type="predicted"/>
<evidence type="ECO:0008006" key="3">
    <source>
        <dbReference type="Google" id="ProtNLM"/>
    </source>
</evidence>
<dbReference type="AlphaFoldDB" id="A0A8A0RPB1"/>
<dbReference type="SUPFAM" id="SSF55021">
    <property type="entry name" value="ACT-like"/>
    <property type="match status" value="1"/>
</dbReference>
<dbReference type="InterPro" id="IPR045865">
    <property type="entry name" value="ACT-like_dom_sf"/>
</dbReference>
<protein>
    <recommendedName>
        <fullName evidence="3">Iron-only hydrogenase system regulator</fullName>
    </recommendedName>
</protein>
<gene>
    <name evidence="1" type="ORF">H0A61_01608</name>
</gene>
<name>A0A8A0RPB1_9FIRM</name>